<feature type="region of interest" description="Disordered" evidence="1">
    <location>
        <begin position="179"/>
        <end position="204"/>
    </location>
</feature>
<feature type="compositionally biased region" description="Basic and acidic residues" evidence="1">
    <location>
        <begin position="318"/>
        <end position="327"/>
    </location>
</feature>
<dbReference type="EMBL" id="AJIL01000019">
    <property type="protein sequence ID" value="KNF03011.1"/>
    <property type="molecule type" value="Genomic_DNA"/>
</dbReference>
<protein>
    <submittedName>
        <fullName evidence="2">Uncharacterized protein</fullName>
    </submittedName>
</protein>
<accession>A0A0L0VUS4</accession>
<comment type="caution">
    <text evidence="2">The sequence shown here is derived from an EMBL/GenBank/DDBJ whole genome shotgun (WGS) entry which is preliminary data.</text>
</comment>
<sequence>MLHLPPSKFYPSQPHQTYFRAASLASDHSRDHDYMRPSTIGSSVLSCGTPVNSGYAPTSYPQPSSYSYMRPTQPFVGPGLSTNNLPPYNYFASTQPLPGPILSTNIPQQWPSYENVVPDSNRGHGSLRNPIADQNQRPDSVWAKSRNVPWSADYPSIEAAVPSCEFKVPMVPFSRSRVMAPRPSSKITQPPTTDLGKFKPHSDLNYPPMIPRCTSTDAIRAHNPTSWSVDLRSTQPIARTGSSQILPGQQPSYSDGNWGRGSVGLPANRVNKRSTNASQTLRRTTSSGQAALRPAPYTQAHIIPSTRSETARRPYPRTPREHDELRHPSCSRNLQANIKRRETSRISSSSNVNHKFPVLSSACNISPELSIESLDDPIIDQMYDIYMTGIIPAIEAIQLDELGGRVNPNNFYDLTEAEDAPILGLRLSEDSNELKRKASTSSPDEVQLVDHTGASLQVEEEALSGPMKRKKTEVSSGTVRFLKRNCFDQLEREDI</sequence>
<reference evidence="3" key="1">
    <citation type="submission" date="2014-03" db="EMBL/GenBank/DDBJ databases">
        <title>The Genome Sequence of Puccinia striiformis f. sp. tritici PST-78.</title>
        <authorList>
            <consortium name="The Broad Institute Genome Sequencing Platform"/>
            <person name="Cuomo C."/>
            <person name="Hulbert S."/>
            <person name="Chen X."/>
            <person name="Walker B."/>
            <person name="Young S.K."/>
            <person name="Zeng Q."/>
            <person name="Gargeya S."/>
            <person name="Fitzgerald M."/>
            <person name="Haas B."/>
            <person name="Abouelleil A."/>
            <person name="Alvarado L."/>
            <person name="Arachchi H.M."/>
            <person name="Berlin A.M."/>
            <person name="Chapman S.B."/>
            <person name="Goldberg J."/>
            <person name="Griggs A."/>
            <person name="Gujja S."/>
            <person name="Hansen M."/>
            <person name="Howarth C."/>
            <person name="Imamovic A."/>
            <person name="Larimer J."/>
            <person name="McCowan C."/>
            <person name="Montmayeur A."/>
            <person name="Murphy C."/>
            <person name="Neiman D."/>
            <person name="Pearson M."/>
            <person name="Priest M."/>
            <person name="Roberts A."/>
            <person name="Saif S."/>
            <person name="Shea T."/>
            <person name="Sisk P."/>
            <person name="Sykes S."/>
            <person name="Wortman J."/>
            <person name="Nusbaum C."/>
            <person name="Birren B."/>
        </authorList>
    </citation>
    <scope>NUCLEOTIDE SEQUENCE [LARGE SCALE GENOMIC DNA]</scope>
    <source>
        <strain evidence="3">race PST-78</strain>
    </source>
</reference>
<feature type="region of interest" description="Disordered" evidence="1">
    <location>
        <begin position="274"/>
        <end position="327"/>
    </location>
</feature>
<evidence type="ECO:0000256" key="1">
    <source>
        <dbReference type="SAM" id="MobiDB-lite"/>
    </source>
</evidence>
<keyword evidence="3" id="KW-1185">Reference proteome</keyword>
<dbReference type="AlphaFoldDB" id="A0A0L0VUS4"/>
<name>A0A0L0VUS4_9BASI</name>
<organism evidence="2 3">
    <name type="scientific">Puccinia striiformis f. sp. tritici PST-78</name>
    <dbReference type="NCBI Taxonomy" id="1165861"/>
    <lineage>
        <taxon>Eukaryota</taxon>
        <taxon>Fungi</taxon>
        <taxon>Dikarya</taxon>
        <taxon>Basidiomycota</taxon>
        <taxon>Pucciniomycotina</taxon>
        <taxon>Pucciniomycetes</taxon>
        <taxon>Pucciniales</taxon>
        <taxon>Pucciniaceae</taxon>
        <taxon>Puccinia</taxon>
    </lineage>
</organism>
<evidence type="ECO:0000313" key="3">
    <source>
        <dbReference type="Proteomes" id="UP000054564"/>
    </source>
</evidence>
<proteinExistence type="predicted"/>
<evidence type="ECO:0000313" key="2">
    <source>
        <dbReference type="EMBL" id="KNF03011.1"/>
    </source>
</evidence>
<gene>
    <name evidence="2" type="ORF">PSTG_03605</name>
</gene>
<feature type="compositionally biased region" description="Polar residues" evidence="1">
    <location>
        <begin position="274"/>
        <end position="289"/>
    </location>
</feature>
<dbReference type="Proteomes" id="UP000054564">
    <property type="component" value="Unassembled WGS sequence"/>
</dbReference>